<sequence>MSSITFAQNKWSVELRPGINFPTEDFVDSNVETGFGFEVAGSYRFMDHLGAYAGWGYNTFKIENSDLDFDLTGYIFGLEFIHPIGTSEKLSYLLRGGGIYNHIEIENTDGDIVEDSGHGLGWELGVGLNYELGANWNLRPQFGYRELSRDVEFGESTSNVDVNYFVFAVGVAKIF</sequence>
<evidence type="ECO:0000259" key="2">
    <source>
        <dbReference type="Pfam" id="PF13505"/>
    </source>
</evidence>
<feature type="domain" description="Outer membrane protein beta-barrel" evidence="2">
    <location>
        <begin position="6"/>
        <end position="170"/>
    </location>
</feature>
<keyword evidence="1" id="KW-0732">Signal</keyword>
<dbReference type="SUPFAM" id="SSF56925">
    <property type="entry name" value="OMPA-like"/>
    <property type="match status" value="1"/>
</dbReference>
<keyword evidence="4" id="KW-1185">Reference proteome</keyword>
<evidence type="ECO:0000256" key="1">
    <source>
        <dbReference type="ARBA" id="ARBA00022729"/>
    </source>
</evidence>
<dbReference type="PATRIC" id="fig|1189619.4.peg.1353"/>
<dbReference type="eggNOG" id="COG3047">
    <property type="taxonomic scope" value="Bacteria"/>
</dbReference>
<dbReference type="Gene3D" id="2.40.160.20">
    <property type="match status" value="1"/>
</dbReference>
<evidence type="ECO:0000313" key="4">
    <source>
        <dbReference type="Proteomes" id="UP000012317"/>
    </source>
</evidence>
<gene>
    <name evidence="3" type="ORF">pgond44_06530</name>
</gene>
<dbReference type="Proteomes" id="UP000012317">
    <property type="component" value="Unassembled WGS sequence"/>
</dbReference>
<organism evidence="3 4">
    <name type="scientific">Psychroflexus gondwanensis ACAM 44</name>
    <dbReference type="NCBI Taxonomy" id="1189619"/>
    <lineage>
        <taxon>Bacteria</taxon>
        <taxon>Pseudomonadati</taxon>
        <taxon>Bacteroidota</taxon>
        <taxon>Flavobacteriia</taxon>
        <taxon>Flavobacteriales</taxon>
        <taxon>Flavobacteriaceae</taxon>
        <taxon>Psychroflexus</taxon>
    </lineage>
</organism>
<dbReference type="InterPro" id="IPR027385">
    <property type="entry name" value="Beta-barrel_OMP"/>
</dbReference>
<proteinExistence type="predicted"/>
<protein>
    <submittedName>
        <fullName evidence="3">Opacity protein</fullName>
    </submittedName>
</protein>
<name>N1WR96_9FLAO</name>
<dbReference type="AlphaFoldDB" id="N1WR96"/>
<dbReference type="EMBL" id="APLF01000005">
    <property type="protein sequence ID" value="EMY81485.1"/>
    <property type="molecule type" value="Genomic_DNA"/>
</dbReference>
<comment type="caution">
    <text evidence="3">The sequence shown here is derived from an EMBL/GenBank/DDBJ whole genome shotgun (WGS) entry which is preliminary data.</text>
</comment>
<dbReference type="InterPro" id="IPR011250">
    <property type="entry name" value="OMP/PagP_B-barrel"/>
</dbReference>
<accession>N1WR96</accession>
<dbReference type="STRING" id="1189619.pgond44_06530"/>
<reference evidence="3 4" key="1">
    <citation type="journal article" date="2014" name="Genome Biol. Evol.">
        <title>Extensive gene acquisition in the extremely psychrophilic bacterial species Psychroflexus torquis and the link to sea-ice ecosystem specialism.</title>
        <authorList>
            <person name="Feng S."/>
            <person name="Powell S.M."/>
            <person name="Wilson R."/>
            <person name="Bowman J.P."/>
        </authorList>
    </citation>
    <scope>NUCLEOTIDE SEQUENCE [LARGE SCALE GENOMIC DNA]</scope>
    <source>
        <strain evidence="3 4">ACAM 44</strain>
    </source>
</reference>
<evidence type="ECO:0000313" key="3">
    <source>
        <dbReference type="EMBL" id="EMY81485.1"/>
    </source>
</evidence>
<dbReference type="Pfam" id="PF13505">
    <property type="entry name" value="OMP_b-brl"/>
    <property type="match status" value="1"/>
</dbReference>